<dbReference type="SUPFAM" id="SSF55781">
    <property type="entry name" value="GAF domain-like"/>
    <property type="match status" value="1"/>
</dbReference>
<dbReference type="SMART" id="SM00388">
    <property type="entry name" value="HisKA"/>
    <property type="match status" value="1"/>
</dbReference>
<evidence type="ECO:0000256" key="2">
    <source>
        <dbReference type="ARBA" id="ARBA00012438"/>
    </source>
</evidence>
<evidence type="ECO:0000259" key="8">
    <source>
        <dbReference type="PROSITE" id="PS50109"/>
    </source>
</evidence>
<evidence type="ECO:0000256" key="7">
    <source>
        <dbReference type="PROSITE-ProRule" id="PRU00169"/>
    </source>
</evidence>
<dbReference type="SUPFAM" id="SSF55785">
    <property type="entry name" value="PYP-like sensor domain (PAS domain)"/>
    <property type="match status" value="1"/>
</dbReference>
<evidence type="ECO:0000256" key="4">
    <source>
        <dbReference type="ARBA" id="ARBA00022679"/>
    </source>
</evidence>
<accession>A0A8I0T4G0</accession>
<evidence type="ECO:0000313" key="11">
    <source>
        <dbReference type="Proteomes" id="UP000660708"/>
    </source>
</evidence>
<evidence type="ECO:0000256" key="5">
    <source>
        <dbReference type="ARBA" id="ARBA00022777"/>
    </source>
</evidence>
<evidence type="ECO:0000256" key="3">
    <source>
        <dbReference type="ARBA" id="ARBA00022553"/>
    </source>
</evidence>
<keyword evidence="3 7" id="KW-0597">Phosphoprotein</keyword>
<dbReference type="AlphaFoldDB" id="A0A8I0T4G0"/>
<dbReference type="PANTHER" id="PTHR43047">
    <property type="entry name" value="TWO-COMPONENT HISTIDINE PROTEIN KINASE"/>
    <property type="match status" value="1"/>
</dbReference>
<dbReference type="PROSITE" id="PS50110">
    <property type="entry name" value="RESPONSE_REGULATORY"/>
    <property type="match status" value="1"/>
</dbReference>
<evidence type="ECO:0000256" key="1">
    <source>
        <dbReference type="ARBA" id="ARBA00000085"/>
    </source>
</evidence>
<evidence type="ECO:0000259" key="9">
    <source>
        <dbReference type="PROSITE" id="PS50110"/>
    </source>
</evidence>
<dbReference type="PANTHER" id="PTHR43047:SF72">
    <property type="entry name" value="OSMOSENSING HISTIDINE PROTEIN KINASE SLN1"/>
    <property type="match status" value="1"/>
</dbReference>
<dbReference type="EMBL" id="AQHF01000020">
    <property type="protein sequence ID" value="MBE0346158.1"/>
    <property type="molecule type" value="Genomic_DNA"/>
</dbReference>
<dbReference type="InterPro" id="IPR036890">
    <property type="entry name" value="HATPase_C_sf"/>
</dbReference>
<dbReference type="InterPro" id="IPR001789">
    <property type="entry name" value="Sig_transdc_resp-reg_receiver"/>
</dbReference>
<dbReference type="Pfam" id="PF01590">
    <property type="entry name" value="GAF"/>
    <property type="match status" value="1"/>
</dbReference>
<dbReference type="GO" id="GO:0000155">
    <property type="term" value="F:phosphorelay sensor kinase activity"/>
    <property type="evidence" value="ECO:0007669"/>
    <property type="project" value="InterPro"/>
</dbReference>
<keyword evidence="4" id="KW-0808">Transferase</keyword>
<dbReference type="FunFam" id="3.30.565.10:FF:000010">
    <property type="entry name" value="Sensor histidine kinase RcsC"/>
    <property type="match status" value="1"/>
</dbReference>
<dbReference type="PROSITE" id="PS50109">
    <property type="entry name" value="HIS_KIN"/>
    <property type="match status" value="1"/>
</dbReference>
<feature type="domain" description="Histidine kinase" evidence="8">
    <location>
        <begin position="309"/>
        <end position="529"/>
    </location>
</feature>
<dbReference type="Gene3D" id="1.10.287.130">
    <property type="match status" value="1"/>
</dbReference>
<dbReference type="PRINTS" id="PR00344">
    <property type="entry name" value="BCTRLSENSOR"/>
</dbReference>
<dbReference type="Pfam" id="PF08447">
    <property type="entry name" value="PAS_3"/>
    <property type="match status" value="1"/>
</dbReference>
<dbReference type="SUPFAM" id="SSF55874">
    <property type="entry name" value="ATPase domain of HSP90 chaperone/DNA topoisomerase II/histidine kinase"/>
    <property type="match status" value="1"/>
</dbReference>
<dbReference type="Pfam" id="PF02518">
    <property type="entry name" value="HATPase_c"/>
    <property type="match status" value="1"/>
</dbReference>
<name>A0A8I0T4G0_9GAMM</name>
<feature type="modified residue" description="4-aspartylphosphate" evidence="7">
    <location>
        <position position="604"/>
    </location>
</feature>
<dbReference type="InterPro" id="IPR029016">
    <property type="entry name" value="GAF-like_dom_sf"/>
</dbReference>
<dbReference type="RefSeq" id="WP_147389101.1">
    <property type="nucleotide sequence ID" value="NZ_AQHF01000020.1"/>
</dbReference>
<dbReference type="NCBIfam" id="TIGR00229">
    <property type="entry name" value="sensory_box"/>
    <property type="match status" value="1"/>
</dbReference>
<reference evidence="10 11" key="1">
    <citation type="submission" date="2015-06" db="EMBL/GenBank/DDBJ databases">
        <title>Genome sequence of Pseudoalteromonas peptidolytica.</title>
        <authorList>
            <person name="Xie B.-B."/>
            <person name="Rong J.-C."/>
            <person name="Qin Q.-L."/>
            <person name="Zhang Y.-Z."/>
        </authorList>
    </citation>
    <scope>NUCLEOTIDE SEQUENCE [LARGE SCALE GENOMIC DNA]</scope>
    <source>
        <strain evidence="10 11">F12-50-A1</strain>
    </source>
</reference>
<dbReference type="InterPro" id="IPR035965">
    <property type="entry name" value="PAS-like_dom_sf"/>
</dbReference>
<dbReference type="Gene3D" id="3.40.50.2300">
    <property type="match status" value="1"/>
</dbReference>
<feature type="domain" description="Response regulatory" evidence="9">
    <location>
        <begin position="554"/>
        <end position="673"/>
    </location>
</feature>
<evidence type="ECO:0000256" key="6">
    <source>
        <dbReference type="ARBA" id="ARBA00023012"/>
    </source>
</evidence>
<proteinExistence type="predicted"/>
<comment type="caution">
    <text evidence="10">The sequence shown here is derived from an EMBL/GenBank/DDBJ whole genome shotgun (WGS) entry which is preliminary data.</text>
</comment>
<dbReference type="InterPro" id="IPR011006">
    <property type="entry name" value="CheY-like_superfamily"/>
</dbReference>
<dbReference type="InterPro" id="IPR004358">
    <property type="entry name" value="Sig_transdc_His_kin-like_C"/>
</dbReference>
<comment type="catalytic activity">
    <reaction evidence="1">
        <text>ATP + protein L-histidine = ADP + protein N-phospho-L-histidine.</text>
        <dbReference type="EC" id="2.7.13.3"/>
    </reaction>
</comment>
<dbReference type="Gene3D" id="3.30.450.40">
    <property type="match status" value="1"/>
</dbReference>
<dbReference type="InterPro" id="IPR036097">
    <property type="entry name" value="HisK_dim/P_sf"/>
</dbReference>
<keyword evidence="6" id="KW-0902">Two-component regulatory system</keyword>
<dbReference type="SMART" id="SM00448">
    <property type="entry name" value="REC"/>
    <property type="match status" value="1"/>
</dbReference>
<dbReference type="CDD" id="cd17546">
    <property type="entry name" value="REC_hyHK_CKI1_RcsC-like"/>
    <property type="match status" value="1"/>
</dbReference>
<gene>
    <name evidence="10" type="ORF">PPEP_a1202</name>
</gene>
<sequence length="681" mass="75477">MSILKRLHLITTSQETTFDEKVTALLSLGLDVFQLDIAIVSEINANIYTVKHVITPDNSLSVGTTFDFSDTYCWHTFKADSALAFSHAGNSQIATHPCYIHFGLESYIGAPIIVDGNRYGTVNFSSPDAKPDSFTQEHLDYVSLLGQWIGVEISRQKTLRQLQHRSEALAAMSRLADIGSWEVDFKKNKVYWSQQTRAIHGVSEEFVPTLDNAIAFYKPGSHQNDIKQAINDAISSRTKWDIESIIIDAHGNEKWVASHGQGEYENGECVRVFGAIQDIDEQVKLRLALDQQRKEAEQLLKTRSDFIAKISHELRTPLNGLVGMLQACHKENDIDAIQSNLTIARNSADMLITLINDVLDFSKLNSNNLTLDNMPFDLTQLVTQVVGLYHPASQEKGLAINVHMNKLANLWLYSDPTRIKQILANLVSNAIKFTQVGCVDIYADVLTENEQPVLQLRVCDTGIGISDENQSLLFQPFSQGDPSISRRFGGTGLGLSIVFELCNLFDGDIQVSSEVDKGSTFTVTFPVDFAKQRENDDTEPCPVSTANISLAGCKILLVDDNQINVLVMEKLLQQFGAAQIDMAYDGVKAVEACRKNHFDIVFMDCIMPNMDGFDATRAIRKLNSNTQSIPHIIALTANTSESDKRACLDAGMDSFLSKPIQIDALKTALTAVKAVSTEETR</sequence>
<evidence type="ECO:0000313" key="10">
    <source>
        <dbReference type="EMBL" id="MBE0346158.1"/>
    </source>
</evidence>
<dbReference type="InterPro" id="IPR003594">
    <property type="entry name" value="HATPase_dom"/>
</dbReference>
<dbReference type="Pfam" id="PF00072">
    <property type="entry name" value="Response_reg"/>
    <property type="match status" value="1"/>
</dbReference>
<dbReference type="SUPFAM" id="SSF47384">
    <property type="entry name" value="Homodimeric domain of signal transducing histidine kinase"/>
    <property type="match status" value="1"/>
</dbReference>
<dbReference type="SMART" id="SM00387">
    <property type="entry name" value="HATPase_c"/>
    <property type="match status" value="1"/>
</dbReference>
<dbReference type="EC" id="2.7.13.3" evidence="2"/>
<dbReference type="GO" id="GO:0005886">
    <property type="term" value="C:plasma membrane"/>
    <property type="evidence" value="ECO:0007669"/>
    <property type="project" value="TreeGrafter"/>
</dbReference>
<dbReference type="Pfam" id="PF00512">
    <property type="entry name" value="HisKA"/>
    <property type="match status" value="1"/>
</dbReference>
<dbReference type="CDD" id="cd16922">
    <property type="entry name" value="HATPase_EvgS-ArcB-TorS-like"/>
    <property type="match status" value="1"/>
</dbReference>
<protein>
    <recommendedName>
        <fullName evidence="2">histidine kinase</fullName>
        <ecNumber evidence="2">2.7.13.3</ecNumber>
    </recommendedName>
</protein>
<dbReference type="InterPro" id="IPR003018">
    <property type="entry name" value="GAF"/>
</dbReference>
<dbReference type="GO" id="GO:0009927">
    <property type="term" value="F:histidine phosphotransfer kinase activity"/>
    <property type="evidence" value="ECO:0007669"/>
    <property type="project" value="TreeGrafter"/>
</dbReference>
<dbReference type="InterPro" id="IPR013655">
    <property type="entry name" value="PAS_fold_3"/>
</dbReference>
<dbReference type="CDD" id="cd00082">
    <property type="entry name" value="HisKA"/>
    <property type="match status" value="1"/>
</dbReference>
<dbReference type="Gene3D" id="3.30.450.20">
    <property type="entry name" value="PAS domain"/>
    <property type="match status" value="1"/>
</dbReference>
<organism evidence="10 11">
    <name type="scientific">Pseudoalteromonas peptidolytica F12-50-A1</name>
    <dbReference type="NCBI Taxonomy" id="1315280"/>
    <lineage>
        <taxon>Bacteria</taxon>
        <taxon>Pseudomonadati</taxon>
        <taxon>Pseudomonadota</taxon>
        <taxon>Gammaproteobacteria</taxon>
        <taxon>Alteromonadales</taxon>
        <taxon>Pseudoalteromonadaceae</taxon>
        <taxon>Pseudoalteromonas</taxon>
    </lineage>
</organism>
<dbReference type="SUPFAM" id="SSF52172">
    <property type="entry name" value="CheY-like"/>
    <property type="match status" value="1"/>
</dbReference>
<dbReference type="InterPro" id="IPR003661">
    <property type="entry name" value="HisK_dim/P_dom"/>
</dbReference>
<dbReference type="Proteomes" id="UP000660708">
    <property type="component" value="Unassembled WGS sequence"/>
</dbReference>
<dbReference type="Gene3D" id="3.30.565.10">
    <property type="entry name" value="Histidine kinase-like ATPase, C-terminal domain"/>
    <property type="match status" value="1"/>
</dbReference>
<dbReference type="InterPro" id="IPR005467">
    <property type="entry name" value="His_kinase_dom"/>
</dbReference>
<keyword evidence="5" id="KW-0418">Kinase</keyword>
<keyword evidence="11" id="KW-1185">Reference proteome</keyword>
<dbReference type="InterPro" id="IPR000014">
    <property type="entry name" value="PAS"/>
</dbReference>